<dbReference type="GeneID" id="62155788"/>
<reference evidence="2 3" key="1">
    <citation type="journal article" date="2020" name="Genome Biol. Evol.">
        <title>Comparative genomics of Sclerotiniaceae.</title>
        <authorList>
            <person name="Valero Jimenez C.A."/>
            <person name="Steentjes M."/>
            <person name="Scholten O.E."/>
            <person name="Van Kan J.A.L."/>
        </authorList>
    </citation>
    <scope>NUCLEOTIDE SEQUENCE [LARGE SCALE GENOMIC DNA]</scope>
    <source>
        <strain evidence="2 3">MUCL 94</strain>
    </source>
</reference>
<organism evidence="2 3">
    <name type="scientific">Botrytis byssoidea</name>
    <dbReference type="NCBI Taxonomy" id="139641"/>
    <lineage>
        <taxon>Eukaryota</taxon>
        <taxon>Fungi</taxon>
        <taxon>Dikarya</taxon>
        <taxon>Ascomycota</taxon>
        <taxon>Pezizomycotina</taxon>
        <taxon>Leotiomycetes</taxon>
        <taxon>Helotiales</taxon>
        <taxon>Sclerotiniaceae</taxon>
        <taxon>Botrytis</taxon>
    </lineage>
</organism>
<dbReference type="Proteomes" id="UP000710849">
    <property type="component" value="Unassembled WGS sequence"/>
</dbReference>
<feature type="region of interest" description="Disordered" evidence="1">
    <location>
        <begin position="20"/>
        <end position="103"/>
    </location>
</feature>
<sequence>MPKCEKCGHSTSTCTCCKTCKHRQSKCTCKTKGSSSKTKGSSSKNDPGSGSGSDDSKKSDGSRRSNNSNNSKKSDGSHQSGKSAASGDSQKTHNSGKSELTELTKVYSGQIRSIIEECEREITETTNEQPLPNTKVWTDEMKDEYAKYKAIGIKKDDSRRVFQGSYNQSLKKNASAKDLEILRKDALTWAGLAIDEMNARLGFLTKYEGAYYNTKGHIEAVKNLSTNGKRAVNHARLARSRIEKVKMTS</sequence>
<feature type="compositionally biased region" description="Low complexity" evidence="1">
    <location>
        <begin position="26"/>
        <end position="48"/>
    </location>
</feature>
<gene>
    <name evidence="2" type="ORF">EAE97_012201</name>
</gene>
<feature type="compositionally biased region" description="Polar residues" evidence="1">
    <location>
        <begin position="78"/>
        <end position="98"/>
    </location>
</feature>
<accession>A0A9P5LHZ0</accession>
<evidence type="ECO:0000313" key="3">
    <source>
        <dbReference type="Proteomes" id="UP000710849"/>
    </source>
</evidence>
<protein>
    <submittedName>
        <fullName evidence="2">Uncharacterized protein</fullName>
    </submittedName>
</protein>
<evidence type="ECO:0000256" key="1">
    <source>
        <dbReference type="SAM" id="MobiDB-lite"/>
    </source>
</evidence>
<dbReference type="RefSeq" id="XP_038726456.1">
    <property type="nucleotide sequence ID" value="XM_038882715.1"/>
</dbReference>
<keyword evidence="3" id="KW-1185">Reference proteome</keyword>
<comment type="caution">
    <text evidence="2">The sequence shown here is derived from an EMBL/GenBank/DDBJ whole genome shotgun (WGS) entry which is preliminary data.</text>
</comment>
<evidence type="ECO:0000313" key="2">
    <source>
        <dbReference type="EMBL" id="KAF7915562.1"/>
    </source>
</evidence>
<dbReference type="EMBL" id="RCSW01000056">
    <property type="protein sequence ID" value="KAF7915562.1"/>
    <property type="molecule type" value="Genomic_DNA"/>
</dbReference>
<proteinExistence type="predicted"/>
<name>A0A9P5LHZ0_9HELO</name>
<dbReference type="AlphaFoldDB" id="A0A9P5LHZ0"/>
<feature type="compositionally biased region" description="Basic and acidic residues" evidence="1">
    <location>
        <begin position="54"/>
        <end position="63"/>
    </location>
</feature>